<proteinExistence type="predicted"/>
<dbReference type="SMART" id="SM00331">
    <property type="entry name" value="PP2C_SIG"/>
    <property type="match status" value="1"/>
</dbReference>
<dbReference type="InterPro" id="IPR052016">
    <property type="entry name" value="Bact_Sigma-Reg"/>
</dbReference>
<dbReference type="EMBL" id="JAPNTZ010000009">
    <property type="protein sequence ID" value="MCY1141615.1"/>
    <property type="molecule type" value="Genomic_DNA"/>
</dbReference>
<feature type="domain" description="PPM-type phosphatase" evidence="2">
    <location>
        <begin position="42"/>
        <end position="232"/>
    </location>
</feature>
<protein>
    <submittedName>
        <fullName evidence="3">PP2C family protein-serine/threonine phosphatase</fullName>
    </submittedName>
</protein>
<evidence type="ECO:0000259" key="2">
    <source>
        <dbReference type="SMART" id="SM00331"/>
    </source>
</evidence>
<evidence type="ECO:0000313" key="4">
    <source>
        <dbReference type="Proteomes" id="UP001151002"/>
    </source>
</evidence>
<dbReference type="RefSeq" id="WP_267566007.1">
    <property type="nucleotide sequence ID" value="NZ_JAPNTZ010000009.1"/>
</dbReference>
<gene>
    <name evidence="3" type="ORF">OWR29_26760</name>
</gene>
<dbReference type="InterPro" id="IPR036457">
    <property type="entry name" value="PPM-type-like_dom_sf"/>
</dbReference>
<accession>A0ABT4B7P3</accession>
<comment type="caution">
    <text evidence="3">The sequence shown here is derived from an EMBL/GenBank/DDBJ whole genome shotgun (WGS) entry which is preliminary data.</text>
</comment>
<reference evidence="3" key="1">
    <citation type="submission" date="2022-11" db="EMBL/GenBank/DDBJ databases">
        <authorList>
            <person name="Somphong A."/>
            <person name="Phongsopitanun W."/>
        </authorList>
    </citation>
    <scope>NUCLEOTIDE SEQUENCE</scope>
    <source>
        <strain evidence="3">Pm04-4</strain>
    </source>
</reference>
<sequence length="233" mass="25402">MHAFAANCAQTLDRIQSHEQQRRTLEALQRNLLTDPPQTPGLTVAVRYHPAAEHEQPSGDWYDAFPATDGGALTLVIGDVTGNDRKAMAAMGQVRNTLRGVAYVLGAPPAAILAGLEGTSTALQVEVLASATPAHIWKPSQPGGDPRRYRLLWCNAGHPPPVLIDARGQARVLERRPDPILGTRLGVRRSDHELLLEPGSTLLLYTDGLIERRHELLDEGLERLRTPPPARPT</sequence>
<dbReference type="PANTHER" id="PTHR43156:SF2">
    <property type="entry name" value="STAGE II SPORULATION PROTEIN E"/>
    <property type="match status" value="1"/>
</dbReference>
<organism evidence="3 4">
    <name type="scientific">Paractinoplanes pyxinae</name>
    <dbReference type="NCBI Taxonomy" id="2997416"/>
    <lineage>
        <taxon>Bacteria</taxon>
        <taxon>Bacillati</taxon>
        <taxon>Actinomycetota</taxon>
        <taxon>Actinomycetes</taxon>
        <taxon>Micromonosporales</taxon>
        <taxon>Micromonosporaceae</taxon>
        <taxon>Paractinoplanes</taxon>
    </lineage>
</organism>
<dbReference type="PANTHER" id="PTHR43156">
    <property type="entry name" value="STAGE II SPORULATION PROTEIN E-RELATED"/>
    <property type="match status" value="1"/>
</dbReference>
<dbReference type="Gene3D" id="3.60.40.10">
    <property type="entry name" value="PPM-type phosphatase domain"/>
    <property type="match status" value="1"/>
</dbReference>
<keyword evidence="4" id="KW-1185">Reference proteome</keyword>
<keyword evidence="1" id="KW-0378">Hydrolase</keyword>
<dbReference type="Proteomes" id="UP001151002">
    <property type="component" value="Unassembled WGS sequence"/>
</dbReference>
<evidence type="ECO:0000256" key="1">
    <source>
        <dbReference type="ARBA" id="ARBA00022801"/>
    </source>
</evidence>
<name>A0ABT4B7P3_9ACTN</name>
<dbReference type="Pfam" id="PF07228">
    <property type="entry name" value="SpoIIE"/>
    <property type="match status" value="1"/>
</dbReference>
<dbReference type="InterPro" id="IPR001932">
    <property type="entry name" value="PPM-type_phosphatase-like_dom"/>
</dbReference>
<evidence type="ECO:0000313" key="3">
    <source>
        <dbReference type="EMBL" id="MCY1141615.1"/>
    </source>
</evidence>